<evidence type="ECO:0000313" key="4">
    <source>
        <dbReference type="Proteomes" id="UP000287547"/>
    </source>
</evidence>
<dbReference type="PANTHER" id="PTHR31964:SF113">
    <property type="entry name" value="USPA DOMAIN-CONTAINING PROTEIN"/>
    <property type="match status" value="1"/>
</dbReference>
<dbReference type="OrthoDB" id="5244367at2"/>
<dbReference type="PRINTS" id="PR01438">
    <property type="entry name" value="UNVRSLSTRESS"/>
</dbReference>
<evidence type="ECO:0000259" key="2">
    <source>
        <dbReference type="Pfam" id="PF00582"/>
    </source>
</evidence>
<accession>A0A428ZB27</accession>
<dbReference type="Pfam" id="PF00582">
    <property type="entry name" value="Usp"/>
    <property type="match status" value="1"/>
</dbReference>
<protein>
    <submittedName>
        <fullName evidence="3">Universal stress protein</fullName>
    </submittedName>
</protein>
<dbReference type="EMBL" id="QHKI01000013">
    <property type="protein sequence ID" value="RSM85178.1"/>
    <property type="molecule type" value="Genomic_DNA"/>
</dbReference>
<organism evidence="3 4">
    <name type="scientific">Kibdelosporangium aridum</name>
    <dbReference type="NCBI Taxonomy" id="2030"/>
    <lineage>
        <taxon>Bacteria</taxon>
        <taxon>Bacillati</taxon>
        <taxon>Actinomycetota</taxon>
        <taxon>Actinomycetes</taxon>
        <taxon>Pseudonocardiales</taxon>
        <taxon>Pseudonocardiaceae</taxon>
        <taxon>Kibdelosporangium</taxon>
    </lineage>
</organism>
<evidence type="ECO:0000313" key="3">
    <source>
        <dbReference type="EMBL" id="RSM85178.1"/>
    </source>
</evidence>
<dbReference type="InterPro" id="IPR006016">
    <property type="entry name" value="UspA"/>
</dbReference>
<feature type="domain" description="UspA" evidence="2">
    <location>
        <begin position="5"/>
        <end position="144"/>
    </location>
</feature>
<reference evidence="3 4" key="1">
    <citation type="submission" date="2018-05" db="EMBL/GenBank/DDBJ databases">
        <title>Evolution of GPA BGCs.</title>
        <authorList>
            <person name="Waglechner N."/>
            <person name="Wright G.D."/>
        </authorList>
    </citation>
    <scope>NUCLEOTIDE SEQUENCE [LARGE SCALE GENOMIC DNA]</scope>
    <source>
        <strain evidence="3 4">A82846</strain>
    </source>
</reference>
<proteinExistence type="inferred from homology"/>
<comment type="caution">
    <text evidence="3">The sequence shown here is derived from an EMBL/GenBank/DDBJ whole genome shotgun (WGS) entry which is preliminary data.</text>
</comment>
<dbReference type="RefSeq" id="WP_037267538.1">
    <property type="nucleotide sequence ID" value="NZ_QHKI01000013.1"/>
</dbReference>
<dbReference type="Gene3D" id="3.40.50.620">
    <property type="entry name" value="HUPs"/>
    <property type="match status" value="1"/>
</dbReference>
<dbReference type="SUPFAM" id="SSF52402">
    <property type="entry name" value="Adenine nucleotide alpha hydrolases-like"/>
    <property type="match status" value="1"/>
</dbReference>
<evidence type="ECO:0000256" key="1">
    <source>
        <dbReference type="ARBA" id="ARBA00008791"/>
    </source>
</evidence>
<dbReference type="InterPro" id="IPR006015">
    <property type="entry name" value="Universal_stress_UspA"/>
</dbReference>
<comment type="similarity">
    <text evidence="1">Belongs to the universal stress protein A family.</text>
</comment>
<dbReference type="AlphaFoldDB" id="A0A428ZB27"/>
<sequence>MSADRPILVGVDGTPASTAALEWAVAEGLRRDLPVLAVMVHQVAGQIMIGAVPYDALPPAGVEAEHADCVRRLADTVAEADTGDIAVKQMVVTGVAGEELAKLSSEADLLVVGSHGHNRFSEVVLGSVSSYCVHHSSCPVVVIPRRAWDREGASHARN</sequence>
<dbReference type="Proteomes" id="UP000287547">
    <property type="component" value="Unassembled WGS sequence"/>
</dbReference>
<dbReference type="InterPro" id="IPR014729">
    <property type="entry name" value="Rossmann-like_a/b/a_fold"/>
</dbReference>
<dbReference type="CDD" id="cd23659">
    <property type="entry name" value="USP_At3g01520-like"/>
    <property type="match status" value="1"/>
</dbReference>
<gene>
    <name evidence="3" type="ORF">DMH04_17920</name>
</gene>
<dbReference type="PANTHER" id="PTHR31964">
    <property type="entry name" value="ADENINE NUCLEOTIDE ALPHA HYDROLASES-LIKE SUPERFAMILY PROTEIN"/>
    <property type="match status" value="1"/>
</dbReference>
<name>A0A428ZB27_KIBAR</name>